<dbReference type="Proteomes" id="UP001550739">
    <property type="component" value="Unassembled WGS sequence"/>
</dbReference>
<evidence type="ECO:0000313" key="1">
    <source>
        <dbReference type="EMBL" id="MEU3785429.1"/>
    </source>
</evidence>
<sequence length="68" mass="7147">MDKHSPDGDTVSYRIPLNLDGLKLSQADSGHLLLKNSGGALVAEAPAPMMWDASKDPAATTLVTQTAR</sequence>
<organism evidence="1 2">
    <name type="scientific">Streptomyces sp. 900129855</name>
    <dbReference type="NCBI Taxonomy" id="3155129"/>
    <lineage>
        <taxon>Bacteria</taxon>
        <taxon>Bacillati</taxon>
        <taxon>Actinomycetota</taxon>
        <taxon>Actinomycetes</taxon>
        <taxon>Kitasatosporales</taxon>
        <taxon>Streptomycetaceae</taxon>
        <taxon>Streptomyces</taxon>
    </lineage>
</organism>
<gene>
    <name evidence="1" type="ORF">AB0E89_33660</name>
</gene>
<reference evidence="1 2" key="1">
    <citation type="submission" date="2024-06" db="EMBL/GenBank/DDBJ databases">
        <title>The Natural Products Discovery Center: Release of the First 8490 Sequenced Strains for Exploring Actinobacteria Biosynthetic Diversity.</title>
        <authorList>
            <person name="Kalkreuter E."/>
            <person name="Kautsar S.A."/>
            <person name="Yang D."/>
            <person name="Bader C.D."/>
            <person name="Teijaro C.N."/>
            <person name="Fluegel L."/>
            <person name="Davis C.M."/>
            <person name="Simpson J.R."/>
            <person name="Lauterbach L."/>
            <person name="Steele A.D."/>
            <person name="Gui C."/>
            <person name="Meng S."/>
            <person name="Li G."/>
            <person name="Viehrig K."/>
            <person name="Ye F."/>
            <person name="Su P."/>
            <person name="Kiefer A.F."/>
            <person name="Nichols A."/>
            <person name="Cepeda A.J."/>
            <person name="Yan W."/>
            <person name="Fan B."/>
            <person name="Jiang Y."/>
            <person name="Adhikari A."/>
            <person name="Zheng C.-J."/>
            <person name="Schuster L."/>
            <person name="Cowan T.M."/>
            <person name="Smanski M.J."/>
            <person name="Chevrette M.G."/>
            <person name="De Carvalho L.P.S."/>
            <person name="Shen B."/>
        </authorList>
    </citation>
    <scope>NUCLEOTIDE SEQUENCE [LARGE SCALE GENOMIC DNA]</scope>
    <source>
        <strain evidence="1 2">NPDC033843</strain>
    </source>
</reference>
<accession>A0ABV2ZSA1</accession>
<keyword evidence="2" id="KW-1185">Reference proteome</keyword>
<proteinExistence type="predicted"/>
<protein>
    <submittedName>
        <fullName evidence="1">Uncharacterized protein</fullName>
    </submittedName>
</protein>
<evidence type="ECO:0000313" key="2">
    <source>
        <dbReference type="Proteomes" id="UP001550739"/>
    </source>
</evidence>
<dbReference type="RefSeq" id="WP_334582410.1">
    <property type="nucleotide sequence ID" value="NZ_JBEZVE010000020.1"/>
</dbReference>
<dbReference type="EMBL" id="JBEZVE010000020">
    <property type="protein sequence ID" value="MEU3785429.1"/>
    <property type="molecule type" value="Genomic_DNA"/>
</dbReference>
<comment type="caution">
    <text evidence="1">The sequence shown here is derived from an EMBL/GenBank/DDBJ whole genome shotgun (WGS) entry which is preliminary data.</text>
</comment>
<name>A0ABV2ZSA1_9ACTN</name>